<comment type="caution">
    <text evidence="3">The sequence shown here is derived from an EMBL/GenBank/DDBJ whole genome shotgun (WGS) entry which is preliminary data.</text>
</comment>
<dbReference type="AlphaFoldDB" id="A0A812LH85"/>
<feature type="region of interest" description="Disordered" evidence="1">
    <location>
        <begin position="358"/>
        <end position="379"/>
    </location>
</feature>
<protein>
    <recommendedName>
        <fullName evidence="2">Apple domain-containing protein</fullName>
    </recommendedName>
</protein>
<dbReference type="SUPFAM" id="SSF56219">
    <property type="entry name" value="DNase I-like"/>
    <property type="match status" value="1"/>
</dbReference>
<dbReference type="InterPro" id="IPR036691">
    <property type="entry name" value="Endo/exonu/phosph_ase_sf"/>
</dbReference>
<dbReference type="InterPro" id="IPR003609">
    <property type="entry name" value="Pan_app"/>
</dbReference>
<reference evidence="3" key="1">
    <citation type="submission" date="2021-02" db="EMBL/GenBank/DDBJ databases">
        <authorList>
            <person name="Dougan E. K."/>
            <person name="Rhodes N."/>
            <person name="Thang M."/>
            <person name="Chan C."/>
        </authorList>
    </citation>
    <scope>NUCLEOTIDE SEQUENCE</scope>
</reference>
<organism evidence="3 4">
    <name type="scientific">Symbiodinium pilosum</name>
    <name type="common">Dinoflagellate</name>
    <dbReference type="NCBI Taxonomy" id="2952"/>
    <lineage>
        <taxon>Eukaryota</taxon>
        <taxon>Sar</taxon>
        <taxon>Alveolata</taxon>
        <taxon>Dinophyceae</taxon>
        <taxon>Suessiales</taxon>
        <taxon>Symbiodiniaceae</taxon>
        <taxon>Symbiodinium</taxon>
    </lineage>
</organism>
<dbReference type="EMBL" id="CAJNIZ010005347">
    <property type="protein sequence ID" value="CAE7241033.1"/>
    <property type="molecule type" value="Genomic_DNA"/>
</dbReference>
<keyword evidence="4" id="KW-1185">Reference proteome</keyword>
<dbReference type="Gene3D" id="3.50.4.10">
    <property type="entry name" value="Hepatocyte Growth Factor"/>
    <property type="match status" value="1"/>
</dbReference>
<feature type="region of interest" description="Disordered" evidence="1">
    <location>
        <begin position="81"/>
        <end position="105"/>
    </location>
</feature>
<feature type="domain" description="Apple" evidence="2">
    <location>
        <begin position="485"/>
        <end position="556"/>
    </location>
</feature>
<dbReference type="Proteomes" id="UP000649617">
    <property type="component" value="Unassembled WGS sequence"/>
</dbReference>
<dbReference type="Gene3D" id="3.60.10.10">
    <property type="entry name" value="Endonuclease/exonuclease/phosphatase"/>
    <property type="match status" value="1"/>
</dbReference>
<name>A0A812LH85_SYMPI</name>
<evidence type="ECO:0000313" key="4">
    <source>
        <dbReference type="Proteomes" id="UP000649617"/>
    </source>
</evidence>
<dbReference type="Pfam" id="PF03372">
    <property type="entry name" value="Exo_endo_phos"/>
    <property type="match status" value="1"/>
</dbReference>
<evidence type="ECO:0000313" key="3">
    <source>
        <dbReference type="EMBL" id="CAE7241033.1"/>
    </source>
</evidence>
<accession>A0A812LH85</accession>
<sequence length="649" mass="70916">MLQRPCDSRTKKQPALEIGEENWYYKAEDYGEGKVGAWGGPCTCPNGEIYQVGDNWNGCESLACVGGVSGDCEKVDRDERRGMKVRCDTPPPPPPTTPPPGQHSREATRFLSWNVYYANDLVGRAGQIADAILEVDPEIVSLQELWNEWDEILAELNRKSSAEIWEFARGGDTESKWDGDFVFRRDLWTLEDSGMHPFEDRGISWAVLHRRSDYTGVVVLGTHPWCCTNDEPILRTVQNDILEVIKEQRAKHPQYPVALLGDMNAGFWAGSQYLLRDGTRTAHNRDWSILPYTFKDSYNINGQNPDASTGFGPKIDFVYFEKTPLPMGQVVESKIWRDCDKAGSDHCAVSGDIVLTPRGTTPTPSTSVSASPMPPTTSTSVTTTSLFELSCADFGNWPDVDKGVTCGNCTALVLTAPHGGRCRTFCSSFGHICVAAAEEENENCEVKTRKSCDDDISGTSDMLCTCALPTSPAWRPLGGESGHACRGADSKDNSAKYYKIVSADTLQDCQSLCLFTAGCKGVEYSAGGKRCEVWTRPEGIGATAPVNGFVCLEKASSTPPKPLPLSFEPVDGGQGRACRGPGGKNDPNFYRARKASTLELCQGLCALSEDCTGVEWSLNRCEIWRSPIEGTASVSGFDCHRATGRVMTS</sequence>
<evidence type="ECO:0000256" key="1">
    <source>
        <dbReference type="SAM" id="MobiDB-lite"/>
    </source>
</evidence>
<evidence type="ECO:0000259" key="2">
    <source>
        <dbReference type="PROSITE" id="PS50948"/>
    </source>
</evidence>
<dbReference type="GO" id="GO:0003824">
    <property type="term" value="F:catalytic activity"/>
    <property type="evidence" value="ECO:0007669"/>
    <property type="project" value="InterPro"/>
</dbReference>
<dbReference type="Pfam" id="PF00024">
    <property type="entry name" value="PAN_1"/>
    <property type="match status" value="1"/>
</dbReference>
<feature type="compositionally biased region" description="Pro residues" evidence="1">
    <location>
        <begin position="89"/>
        <end position="101"/>
    </location>
</feature>
<dbReference type="SMART" id="SM00473">
    <property type="entry name" value="PAN_AP"/>
    <property type="match status" value="2"/>
</dbReference>
<dbReference type="InterPro" id="IPR005135">
    <property type="entry name" value="Endo/exonuclease/phosphatase"/>
</dbReference>
<dbReference type="OrthoDB" id="431207at2759"/>
<dbReference type="PROSITE" id="PS50948">
    <property type="entry name" value="PAN"/>
    <property type="match status" value="1"/>
</dbReference>
<gene>
    <name evidence="3" type="ORF">SPIL2461_LOCUS4148</name>
</gene>
<proteinExistence type="predicted"/>